<sequence length="111" mass="12432">MKIYIAGPMTGYTDYNRQAFHRAADALRHVGYEVVNPADIKEPCENPKWKDWMREAIKLLVDCDGVCLLPDSELSRGAKVEKALALGLHMEVGSLGGWITHKKYPSDDDAE</sequence>
<evidence type="ECO:0000313" key="2">
    <source>
        <dbReference type="Proteomes" id="UP000470875"/>
    </source>
</evidence>
<protein>
    <submittedName>
        <fullName evidence="1">DUF4406 domain-containing protein</fullName>
    </submittedName>
</protein>
<dbReference type="Proteomes" id="UP000470875">
    <property type="component" value="Unassembled WGS sequence"/>
</dbReference>
<accession>A0A6N7VVI1</accession>
<dbReference type="RefSeq" id="WP_154545844.1">
    <property type="nucleotide sequence ID" value="NZ_VULO01000011.1"/>
</dbReference>
<dbReference type="SUPFAM" id="SSF52309">
    <property type="entry name" value="N-(deoxy)ribosyltransferase-like"/>
    <property type="match status" value="1"/>
</dbReference>
<dbReference type="AlphaFoldDB" id="A0A6N7VVI1"/>
<gene>
    <name evidence="1" type="ORF">FYJ24_09480</name>
</gene>
<proteinExistence type="predicted"/>
<name>A0A6N7VVI1_9ACTO</name>
<dbReference type="InterPro" id="IPR025518">
    <property type="entry name" value="DUF4406"/>
</dbReference>
<organism evidence="1 2">
    <name type="scientific">Scrofimicrobium canadense</name>
    <dbReference type="NCBI Taxonomy" id="2652290"/>
    <lineage>
        <taxon>Bacteria</taxon>
        <taxon>Bacillati</taxon>
        <taxon>Actinomycetota</taxon>
        <taxon>Actinomycetes</taxon>
        <taxon>Actinomycetales</taxon>
        <taxon>Actinomycetaceae</taxon>
        <taxon>Scrofimicrobium</taxon>
    </lineage>
</organism>
<comment type="caution">
    <text evidence="1">The sequence shown here is derived from an EMBL/GenBank/DDBJ whole genome shotgun (WGS) entry which is preliminary data.</text>
</comment>
<dbReference type="EMBL" id="VULO01000011">
    <property type="protein sequence ID" value="MSS84990.1"/>
    <property type="molecule type" value="Genomic_DNA"/>
</dbReference>
<keyword evidence="2" id="KW-1185">Reference proteome</keyword>
<evidence type="ECO:0000313" key="1">
    <source>
        <dbReference type="EMBL" id="MSS84990.1"/>
    </source>
</evidence>
<reference evidence="1 2" key="1">
    <citation type="submission" date="2019-08" db="EMBL/GenBank/DDBJ databases">
        <title>In-depth cultivation of the pig gut microbiome towards novel bacterial diversity and tailored functional studies.</title>
        <authorList>
            <person name="Wylensek D."/>
            <person name="Hitch T.C.A."/>
            <person name="Clavel T."/>
        </authorList>
    </citation>
    <scope>NUCLEOTIDE SEQUENCE [LARGE SCALE GENOMIC DNA]</scope>
    <source>
        <strain evidence="1 2">WB03_NA08</strain>
    </source>
</reference>
<dbReference type="Pfam" id="PF14359">
    <property type="entry name" value="DUF4406"/>
    <property type="match status" value="1"/>
</dbReference>
<dbReference type="Gene3D" id="3.40.50.450">
    <property type="match status" value="1"/>
</dbReference>